<sequence length="322" mass="34181">MSTVQPSTAGAAPRRRRHLLIAALGACAALGASALAATDAGADPAPPEAAQEWNLTWSDEFDGAAGSQPSTDDWQYDLGHGYPGGPDNWGTGEIAAHTDDPSNIAFDGEGHLSITALRDEAGAWTSARIETARTDFRPGEGGALRVEGRLQLPQVTGDAALGYWPAFWALGSPYRGNYQNWPGVGEFDFLENVNGLDWAFGTLHCGTAPGGPCNENNGLAGETYCGGSCHDGFHTYAFEWDESGETAQLRWYVDDEQYHSISEADLPADTWAQLADHAGYFILLNLAIGGAFPDGVSGTVTPTAATEPGHSMLVDFVRVYNR</sequence>
<evidence type="ECO:0000259" key="3">
    <source>
        <dbReference type="PROSITE" id="PS51762"/>
    </source>
</evidence>
<reference evidence="4 5" key="2">
    <citation type="submission" date="2019-05" db="EMBL/GenBank/DDBJ databases">
        <title>Glycomyces buryatensis sp. nov.</title>
        <authorList>
            <person name="Nikitina E."/>
        </authorList>
    </citation>
    <scope>NUCLEOTIDE SEQUENCE [LARGE SCALE GENOMIC DNA]</scope>
    <source>
        <strain evidence="4 5">18</strain>
    </source>
</reference>
<feature type="signal peptide" evidence="2">
    <location>
        <begin position="1"/>
        <end position="36"/>
    </location>
</feature>
<reference evidence="5" key="1">
    <citation type="submission" date="2019-04" db="EMBL/GenBank/DDBJ databases">
        <title>Nocardioides xinjiangensis sp. nov.</title>
        <authorList>
            <person name="Liu S."/>
        </authorList>
    </citation>
    <scope>NUCLEOTIDE SEQUENCE [LARGE SCALE GENOMIC DNA]</scope>
    <source>
        <strain evidence="5">18</strain>
    </source>
</reference>
<evidence type="ECO:0000313" key="4">
    <source>
        <dbReference type="EMBL" id="THV33523.1"/>
    </source>
</evidence>
<dbReference type="PANTHER" id="PTHR10963:SF55">
    <property type="entry name" value="GLYCOSIDE HYDROLASE FAMILY 16 PROTEIN"/>
    <property type="match status" value="1"/>
</dbReference>
<dbReference type="PANTHER" id="PTHR10963">
    <property type="entry name" value="GLYCOSYL HYDROLASE-RELATED"/>
    <property type="match status" value="1"/>
</dbReference>
<dbReference type="PROSITE" id="PS51318">
    <property type="entry name" value="TAT"/>
    <property type="match status" value="1"/>
</dbReference>
<gene>
    <name evidence="4" type="ORF">FAB82_25640</name>
</gene>
<dbReference type="PROSITE" id="PS51762">
    <property type="entry name" value="GH16_2"/>
    <property type="match status" value="1"/>
</dbReference>
<comment type="caution">
    <text evidence="4">The sequence shown here is derived from an EMBL/GenBank/DDBJ whole genome shotgun (WGS) entry which is preliminary data.</text>
</comment>
<organism evidence="4 5">
    <name type="scientific">Glycomyces buryatensis</name>
    <dbReference type="NCBI Taxonomy" id="2570927"/>
    <lineage>
        <taxon>Bacteria</taxon>
        <taxon>Bacillati</taxon>
        <taxon>Actinomycetota</taxon>
        <taxon>Actinomycetes</taxon>
        <taxon>Glycomycetales</taxon>
        <taxon>Glycomycetaceae</taxon>
        <taxon>Glycomyces</taxon>
    </lineage>
</organism>
<dbReference type="GO" id="GO:0005975">
    <property type="term" value="P:carbohydrate metabolic process"/>
    <property type="evidence" value="ECO:0007669"/>
    <property type="project" value="InterPro"/>
</dbReference>
<feature type="domain" description="GH16" evidence="3">
    <location>
        <begin position="38"/>
        <end position="322"/>
    </location>
</feature>
<dbReference type="RefSeq" id="WP_136537404.1">
    <property type="nucleotide sequence ID" value="NZ_STGY01000083.1"/>
</dbReference>
<dbReference type="InterPro" id="IPR006311">
    <property type="entry name" value="TAT_signal"/>
</dbReference>
<dbReference type="CDD" id="cd02182">
    <property type="entry name" value="GH16_Strep_laminarinase_like"/>
    <property type="match status" value="1"/>
</dbReference>
<dbReference type="InterPro" id="IPR013320">
    <property type="entry name" value="ConA-like_dom_sf"/>
</dbReference>
<feature type="chain" id="PRO_5039596551" evidence="2">
    <location>
        <begin position="37"/>
        <end position="322"/>
    </location>
</feature>
<name>A0A4S8PQS5_9ACTN</name>
<evidence type="ECO:0000313" key="5">
    <source>
        <dbReference type="Proteomes" id="UP000308760"/>
    </source>
</evidence>
<evidence type="ECO:0000256" key="1">
    <source>
        <dbReference type="ARBA" id="ARBA00006865"/>
    </source>
</evidence>
<keyword evidence="5" id="KW-1185">Reference proteome</keyword>
<proteinExistence type="inferred from homology"/>
<accession>A0A4S8PQS5</accession>
<protein>
    <submittedName>
        <fullName evidence="4">Glycosyl hydrolase family protein</fullName>
    </submittedName>
</protein>
<evidence type="ECO:0000256" key="2">
    <source>
        <dbReference type="SAM" id="SignalP"/>
    </source>
</evidence>
<dbReference type="GO" id="GO:0004553">
    <property type="term" value="F:hydrolase activity, hydrolyzing O-glycosyl compounds"/>
    <property type="evidence" value="ECO:0007669"/>
    <property type="project" value="InterPro"/>
</dbReference>
<dbReference type="OrthoDB" id="9809583at2"/>
<dbReference type="InterPro" id="IPR050546">
    <property type="entry name" value="Glycosyl_Hydrlase_16"/>
</dbReference>
<keyword evidence="2" id="KW-0732">Signal</keyword>
<dbReference type="AlphaFoldDB" id="A0A4S8PQS5"/>
<dbReference type="EMBL" id="STGY01000083">
    <property type="protein sequence ID" value="THV33523.1"/>
    <property type="molecule type" value="Genomic_DNA"/>
</dbReference>
<dbReference type="SUPFAM" id="SSF49899">
    <property type="entry name" value="Concanavalin A-like lectins/glucanases"/>
    <property type="match status" value="1"/>
</dbReference>
<dbReference type="InterPro" id="IPR000757">
    <property type="entry name" value="Beta-glucanase-like"/>
</dbReference>
<comment type="similarity">
    <text evidence="1">Belongs to the glycosyl hydrolase 16 family.</text>
</comment>
<dbReference type="Gene3D" id="2.60.120.200">
    <property type="match status" value="1"/>
</dbReference>
<dbReference type="Proteomes" id="UP000308760">
    <property type="component" value="Unassembled WGS sequence"/>
</dbReference>
<keyword evidence="4" id="KW-0378">Hydrolase</keyword>